<evidence type="ECO:0000256" key="1">
    <source>
        <dbReference type="SAM" id="MobiDB-lite"/>
    </source>
</evidence>
<proteinExistence type="predicted"/>
<keyword evidence="3" id="KW-1185">Reference proteome</keyword>
<gene>
    <name evidence="2" type="ORF">EHS25_004676</name>
</gene>
<dbReference type="OrthoDB" id="2564984at2759"/>
<organism evidence="2 3">
    <name type="scientific">Saitozyma podzolica</name>
    <dbReference type="NCBI Taxonomy" id="1890683"/>
    <lineage>
        <taxon>Eukaryota</taxon>
        <taxon>Fungi</taxon>
        <taxon>Dikarya</taxon>
        <taxon>Basidiomycota</taxon>
        <taxon>Agaricomycotina</taxon>
        <taxon>Tremellomycetes</taxon>
        <taxon>Tremellales</taxon>
        <taxon>Trimorphomycetaceae</taxon>
        <taxon>Saitozyma</taxon>
    </lineage>
</organism>
<evidence type="ECO:0000313" key="3">
    <source>
        <dbReference type="Proteomes" id="UP000279259"/>
    </source>
</evidence>
<dbReference type="AlphaFoldDB" id="A0A427YUR0"/>
<sequence>MKSEAPPYPAQGNNEKENKQDKKIKKDRKDRKDKKDKQDKAEAAFPTALAAIPEGSVEFNDGFAVLTAPNGEVYRLEMSTLSQQEIDCLEHGHQRKRRFGCLGIIWGIVFFPGGLLGTYCDSYVQCTHCKTILSEKHCITHRLLHRKSKDGAAKATTTATTTV</sequence>
<feature type="compositionally biased region" description="Basic and acidic residues" evidence="1">
    <location>
        <begin position="33"/>
        <end position="42"/>
    </location>
</feature>
<dbReference type="EMBL" id="RSCD01000002">
    <property type="protein sequence ID" value="RSH94870.1"/>
    <property type="molecule type" value="Genomic_DNA"/>
</dbReference>
<dbReference type="Proteomes" id="UP000279259">
    <property type="component" value="Unassembled WGS sequence"/>
</dbReference>
<comment type="caution">
    <text evidence="2">The sequence shown here is derived from an EMBL/GenBank/DDBJ whole genome shotgun (WGS) entry which is preliminary data.</text>
</comment>
<reference evidence="2 3" key="1">
    <citation type="submission" date="2018-11" db="EMBL/GenBank/DDBJ databases">
        <title>Genome sequence of Saitozyma podzolica DSM 27192.</title>
        <authorList>
            <person name="Aliyu H."/>
            <person name="Gorte O."/>
            <person name="Ochsenreither K."/>
        </authorList>
    </citation>
    <scope>NUCLEOTIDE SEQUENCE [LARGE SCALE GENOMIC DNA]</scope>
    <source>
        <strain evidence="2 3">DSM 27192</strain>
    </source>
</reference>
<feature type="region of interest" description="Disordered" evidence="1">
    <location>
        <begin position="1"/>
        <end position="42"/>
    </location>
</feature>
<accession>A0A427YUR0</accession>
<protein>
    <submittedName>
        <fullName evidence="2">Uncharacterized protein</fullName>
    </submittedName>
</protein>
<name>A0A427YUR0_9TREE</name>
<evidence type="ECO:0000313" key="2">
    <source>
        <dbReference type="EMBL" id="RSH94870.1"/>
    </source>
</evidence>
<feature type="compositionally biased region" description="Basic residues" evidence="1">
    <location>
        <begin position="22"/>
        <end position="32"/>
    </location>
</feature>